<dbReference type="PANTHER" id="PTHR38011:SF2">
    <property type="entry name" value="BIFUNCTIONAL DEAMINASE-REDUCTASE DOMAIN PROTEIN"/>
    <property type="match status" value="1"/>
</dbReference>
<evidence type="ECO:0000259" key="1">
    <source>
        <dbReference type="Pfam" id="PF01872"/>
    </source>
</evidence>
<protein>
    <submittedName>
        <fullName evidence="2">Deaminase</fullName>
    </submittedName>
</protein>
<dbReference type="RefSeq" id="WP_067873812.1">
    <property type="nucleotide sequence ID" value="NZ_CP013979.1"/>
</dbReference>
<dbReference type="Proteomes" id="UP000078437">
    <property type="component" value="Chromosome"/>
</dbReference>
<dbReference type="InterPro" id="IPR024072">
    <property type="entry name" value="DHFR-like_dom_sf"/>
</dbReference>
<dbReference type="OrthoDB" id="7342392at2"/>
<dbReference type="GO" id="GO:0009231">
    <property type="term" value="P:riboflavin biosynthetic process"/>
    <property type="evidence" value="ECO:0007669"/>
    <property type="project" value="InterPro"/>
</dbReference>
<dbReference type="AlphaFoldDB" id="A0A191WD20"/>
<gene>
    <name evidence="2" type="ORF">ATC03_04835</name>
</gene>
<dbReference type="KEGG" id="agy:ATC03_04835"/>
<dbReference type="SUPFAM" id="SSF53597">
    <property type="entry name" value="Dihydrofolate reductase-like"/>
    <property type="match status" value="1"/>
</dbReference>
<dbReference type="EMBL" id="CP013979">
    <property type="protein sequence ID" value="ANJ26156.1"/>
    <property type="molecule type" value="Genomic_DNA"/>
</dbReference>
<dbReference type="STRING" id="453304.ATC03_04835"/>
<proteinExistence type="predicted"/>
<evidence type="ECO:0000313" key="3">
    <source>
        <dbReference type="Proteomes" id="UP000078437"/>
    </source>
</evidence>
<evidence type="ECO:0000313" key="2">
    <source>
        <dbReference type="EMBL" id="ANJ26156.1"/>
    </source>
</evidence>
<accession>A0A191WD20</accession>
<reference evidence="3" key="2">
    <citation type="submission" date="2016-01" db="EMBL/GenBank/DDBJ databases">
        <title>Complete genome sequence of Agromyces aureus AR33T and comparison with related organisms.</title>
        <authorList>
            <person name="Corretto E."/>
            <person name="Antonielli L."/>
            <person name="Sessitsch A."/>
            <person name="Brader G."/>
        </authorList>
    </citation>
    <scope>NUCLEOTIDE SEQUENCE [LARGE SCALE GENOMIC DNA]</scope>
    <source>
        <strain evidence="3">AR33</strain>
    </source>
</reference>
<sequence length="202" mass="21760">MGTISVDLFITLDGVYQGPGGPDEDESNGFEFGGWQGHYLDDENGAVIGEGIDRMDALLLGRRTYDIFAGFWPHRGDEPIAVKFNAMPKFVVSRTLADPEWAGTTALADVSEVAAIKDRFEDIHVVGSGDLARSLLEAGLVDRLNLYLYPVALGSGKRLFGGDFGVPKAFRLAQPPRAFPTGAMLLVYEPDGAAVTGFDMSK</sequence>
<name>A0A191WD20_9MICO</name>
<organism evidence="2 3">
    <name type="scientific">Agromyces aureus</name>
    <dbReference type="NCBI Taxonomy" id="453304"/>
    <lineage>
        <taxon>Bacteria</taxon>
        <taxon>Bacillati</taxon>
        <taxon>Actinomycetota</taxon>
        <taxon>Actinomycetes</taxon>
        <taxon>Micrococcales</taxon>
        <taxon>Microbacteriaceae</taxon>
        <taxon>Agromyces</taxon>
    </lineage>
</organism>
<feature type="domain" description="Bacterial bifunctional deaminase-reductase C-terminal" evidence="1">
    <location>
        <begin position="4"/>
        <end position="162"/>
    </location>
</feature>
<dbReference type="Pfam" id="PF01872">
    <property type="entry name" value="RibD_C"/>
    <property type="match status" value="1"/>
</dbReference>
<dbReference type="Gene3D" id="3.40.430.10">
    <property type="entry name" value="Dihydrofolate Reductase, subunit A"/>
    <property type="match status" value="1"/>
</dbReference>
<dbReference type="InterPro" id="IPR050765">
    <property type="entry name" value="Riboflavin_Biosynth_HTPR"/>
</dbReference>
<dbReference type="InterPro" id="IPR002734">
    <property type="entry name" value="RibDG_C"/>
</dbReference>
<dbReference type="GO" id="GO:0008703">
    <property type="term" value="F:5-amino-6-(5-phosphoribosylamino)uracil reductase activity"/>
    <property type="evidence" value="ECO:0007669"/>
    <property type="project" value="InterPro"/>
</dbReference>
<dbReference type="PANTHER" id="PTHR38011">
    <property type="entry name" value="DIHYDROFOLATE REDUCTASE FAMILY PROTEIN (AFU_ORTHOLOGUE AFUA_8G06820)"/>
    <property type="match status" value="1"/>
</dbReference>
<keyword evidence="3" id="KW-1185">Reference proteome</keyword>
<reference evidence="2 3" key="1">
    <citation type="journal article" date="2016" name="Int. J. Syst. Evol. Microbiol.">
        <title>Agromyces aureus sp. nov., isolated from the rhizosphere of Salix caprea L. grown in a heavy-metal-contaminated soil.</title>
        <authorList>
            <person name="Corretto E."/>
            <person name="Antonielli L."/>
            <person name="Sessitsch A."/>
            <person name="Compant S."/>
            <person name="Gorfer M."/>
            <person name="Kuffner M."/>
            <person name="Brader G."/>
        </authorList>
    </citation>
    <scope>NUCLEOTIDE SEQUENCE [LARGE SCALE GENOMIC DNA]</scope>
    <source>
        <strain evidence="2 3">AR33</strain>
    </source>
</reference>